<sequence>MKLYQWILMTALVAAPSLSMARGGHHKHWKEMMSQLDLSEEQRTKIKDIRQSSRDEHKETRKTLKETRRSFEELLGSDAAESEIRKAHETLQGLKAKMAEKRFENMMAIRAILTPEQRKKFHELRPKKGRHHRNHDNDDD</sequence>
<keyword evidence="4" id="KW-0574">Periplasm</keyword>
<evidence type="ECO:0000256" key="6">
    <source>
        <dbReference type="SAM" id="SignalP"/>
    </source>
</evidence>
<dbReference type="PANTHER" id="PTHR38102:SF1">
    <property type="entry name" value="PERIPLASMIC CHAPERONE SPY"/>
    <property type="match status" value="1"/>
</dbReference>
<evidence type="ECO:0000313" key="7">
    <source>
        <dbReference type="EMBL" id="SMF63343.1"/>
    </source>
</evidence>
<dbReference type="CDD" id="cd09916">
    <property type="entry name" value="CpxP_like"/>
    <property type="match status" value="1"/>
</dbReference>
<dbReference type="InterPro" id="IPR052211">
    <property type="entry name" value="Cpx_auxiliary_protein"/>
</dbReference>
<dbReference type="Proteomes" id="UP000192907">
    <property type="component" value="Unassembled WGS sequence"/>
</dbReference>
<evidence type="ECO:0000256" key="5">
    <source>
        <dbReference type="SAM" id="MobiDB-lite"/>
    </source>
</evidence>
<dbReference type="AlphaFoldDB" id="A0A1Y6CGV6"/>
<dbReference type="Gene3D" id="1.20.120.1490">
    <property type="match status" value="1"/>
</dbReference>
<organism evidence="7 8">
    <name type="scientific">Pseudobacteriovorax antillogorgiicola</name>
    <dbReference type="NCBI Taxonomy" id="1513793"/>
    <lineage>
        <taxon>Bacteria</taxon>
        <taxon>Pseudomonadati</taxon>
        <taxon>Bdellovibrionota</taxon>
        <taxon>Oligoflexia</taxon>
        <taxon>Oligoflexales</taxon>
        <taxon>Pseudobacteriovoracaceae</taxon>
        <taxon>Pseudobacteriovorax</taxon>
    </lineage>
</organism>
<evidence type="ECO:0000313" key="8">
    <source>
        <dbReference type="Proteomes" id="UP000192907"/>
    </source>
</evidence>
<feature type="compositionally biased region" description="Basic residues" evidence="5">
    <location>
        <begin position="119"/>
        <end position="134"/>
    </location>
</feature>
<keyword evidence="3 6" id="KW-0732">Signal</keyword>
<reference evidence="8" key="1">
    <citation type="submission" date="2017-04" db="EMBL/GenBank/DDBJ databases">
        <authorList>
            <person name="Varghese N."/>
            <person name="Submissions S."/>
        </authorList>
    </citation>
    <scope>NUCLEOTIDE SEQUENCE [LARGE SCALE GENOMIC DNA]</scope>
    <source>
        <strain evidence="8">RKEM611</strain>
    </source>
</reference>
<comment type="subcellular location">
    <subcellularLocation>
        <location evidence="1">Periplasm</location>
    </subcellularLocation>
</comment>
<evidence type="ECO:0000256" key="3">
    <source>
        <dbReference type="ARBA" id="ARBA00022729"/>
    </source>
</evidence>
<keyword evidence="8" id="KW-1185">Reference proteome</keyword>
<proteinExistence type="inferred from homology"/>
<feature type="region of interest" description="Disordered" evidence="5">
    <location>
        <begin position="114"/>
        <end position="140"/>
    </location>
</feature>
<name>A0A1Y6CGV6_9BACT</name>
<evidence type="ECO:0000256" key="1">
    <source>
        <dbReference type="ARBA" id="ARBA00004418"/>
    </source>
</evidence>
<feature type="compositionally biased region" description="Basic and acidic residues" evidence="5">
    <location>
        <begin position="40"/>
        <end position="65"/>
    </location>
</feature>
<dbReference type="GO" id="GO:0051082">
    <property type="term" value="F:unfolded protein binding"/>
    <property type="evidence" value="ECO:0007669"/>
    <property type="project" value="TreeGrafter"/>
</dbReference>
<evidence type="ECO:0000256" key="2">
    <source>
        <dbReference type="ARBA" id="ARBA00008441"/>
    </source>
</evidence>
<dbReference type="STRING" id="1513793.SAMN06296036_121137"/>
<feature type="region of interest" description="Disordered" evidence="5">
    <location>
        <begin position="37"/>
        <end position="65"/>
    </location>
</feature>
<dbReference type="GO" id="GO:0030288">
    <property type="term" value="C:outer membrane-bounded periplasmic space"/>
    <property type="evidence" value="ECO:0007669"/>
    <property type="project" value="TreeGrafter"/>
</dbReference>
<dbReference type="PANTHER" id="PTHR38102">
    <property type="entry name" value="PERIPLASMIC CHAPERONE SPY"/>
    <property type="match status" value="1"/>
</dbReference>
<dbReference type="RefSeq" id="WP_159455590.1">
    <property type="nucleotide sequence ID" value="NZ_FWZT01000021.1"/>
</dbReference>
<feature type="signal peptide" evidence="6">
    <location>
        <begin position="1"/>
        <end position="21"/>
    </location>
</feature>
<protein>
    <submittedName>
        <fullName evidence="7">Protein refolding chaperone Spy/CpxP family</fullName>
    </submittedName>
</protein>
<comment type="similarity">
    <text evidence="2">Belongs to the CpxP/Spy family.</text>
</comment>
<feature type="chain" id="PRO_5013323229" evidence="6">
    <location>
        <begin position="22"/>
        <end position="140"/>
    </location>
</feature>
<gene>
    <name evidence="7" type="ORF">SAMN06296036_121137</name>
</gene>
<accession>A0A1Y6CGV6</accession>
<dbReference type="Pfam" id="PF07813">
    <property type="entry name" value="LTXXQ"/>
    <property type="match status" value="1"/>
</dbReference>
<evidence type="ECO:0000256" key="4">
    <source>
        <dbReference type="ARBA" id="ARBA00022764"/>
    </source>
</evidence>
<dbReference type="InterPro" id="IPR012899">
    <property type="entry name" value="LTXXQ"/>
</dbReference>
<dbReference type="EMBL" id="FWZT01000021">
    <property type="protein sequence ID" value="SMF63343.1"/>
    <property type="molecule type" value="Genomic_DNA"/>
</dbReference>